<dbReference type="PRINTS" id="PR00146">
    <property type="entry name" value="DHPICSNTHASE"/>
</dbReference>
<name>A0A381ZSC1_9ZZZZ</name>
<sequence>MIKGILPVIPTLFTDDDTVDPGALRSVVRFALDAGAHGVVFPGVASEYNFLSDEERGGLMSVVFDEVGGRVPIIGGASASTSEEAIVAGQHAKDHGINHLMIMAPSELGQDVDAHREFFARITAELTDVEVILQNAPSPIGAGLNADAIASLVEANPAITYTKEETLPSGPVITVLRAKEIPQLKGVLGGGGARYIIDELNRGALGALPAVELTDLHVAIYEAHTAGDFERARELYRYSLPLLGCQMIYRMRLTKYVLKQRGITDRQHVRAPLPELDEFIRQDIDTMVEDLKALFP</sequence>
<dbReference type="CDD" id="cd00408">
    <property type="entry name" value="DHDPS-like"/>
    <property type="match status" value="1"/>
</dbReference>
<evidence type="ECO:0000313" key="2">
    <source>
        <dbReference type="EMBL" id="SVA92014.1"/>
    </source>
</evidence>
<reference evidence="2" key="1">
    <citation type="submission" date="2018-05" db="EMBL/GenBank/DDBJ databases">
        <authorList>
            <person name="Lanie J.A."/>
            <person name="Ng W.-L."/>
            <person name="Kazmierczak K.M."/>
            <person name="Andrzejewski T.M."/>
            <person name="Davidsen T.M."/>
            <person name="Wayne K.J."/>
            <person name="Tettelin H."/>
            <person name="Glass J.I."/>
            <person name="Rusch D."/>
            <person name="Podicherti R."/>
            <person name="Tsui H.-C.T."/>
            <person name="Winkler M.E."/>
        </authorList>
    </citation>
    <scope>NUCLEOTIDE SEQUENCE</scope>
</reference>
<keyword evidence="1" id="KW-0456">Lyase</keyword>
<proteinExistence type="predicted"/>
<dbReference type="SUPFAM" id="SSF51569">
    <property type="entry name" value="Aldolase"/>
    <property type="match status" value="1"/>
</dbReference>
<dbReference type="SMART" id="SM01130">
    <property type="entry name" value="DHDPS"/>
    <property type="match status" value="1"/>
</dbReference>
<dbReference type="InterPro" id="IPR002220">
    <property type="entry name" value="DapA-like"/>
</dbReference>
<dbReference type="InterPro" id="IPR013785">
    <property type="entry name" value="Aldolase_TIM"/>
</dbReference>
<dbReference type="Gene3D" id="3.20.20.70">
    <property type="entry name" value="Aldolase class I"/>
    <property type="match status" value="1"/>
</dbReference>
<evidence type="ECO:0000256" key="1">
    <source>
        <dbReference type="ARBA" id="ARBA00023239"/>
    </source>
</evidence>
<organism evidence="2">
    <name type="scientific">marine metagenome</name>
    <dbReference type="NCBI Taxonomy" id="408172"/>
    <lineage>
        <taxon>unclassified sequences</taxon>
        <taxon>metagenomes</taxon>
        <taxon>ecological metagenomes</taxon>
    </lineage>
</organism>
<dbReference type="PANTHER" id="PTHR12128">
    <property type="entry name" value="DIHYDRODIPICOLINATE SYNTHASE"/>
    <property type="match status" value="1"/>
</dbReference>
<dbReference type="EMBL" id="UINC01022431">
    <property type="protein sequence ID" value="SVA92014.1"/>
    <property type="molecule type" value="Genomic_DNA"/>
</dbReference>
<dbReference type="PIRSF" id="PIRSF001365">
    <property type="entry name" value="DHDPS"/>
    <property type="match status" value="1"/>
</dbReference>
<dbReference type="Pfam" id="PF00701">
    <property type="entry name" value="DHDPS"/>
    <property type="match status" value="1"/>
</dbReference>
<dbReference type="AlphaFoldDB" id="A0A381ZSC1"/>
<gene>
    <name evidence="2" type="ORF">METZ01_LOCUS144868</name>
</gene>
<dbReference type="GO" id="GO:0008840">
    <property type="term" value="F:4-hydroxy-tetrahydrodipicolinate synthase activity"/>
    <property type="evidence" value="ECO:0007669"/>
    <property type="project" value="TreeGrafter"/>
</dbReference>
<evidence type="ECO:0008006" key="3">
    <source>
        <dbReference type="Google" id="ProtNLM"/>
    </source>
</evidence>
<protein>
    <recommendedName>
        <fullName evidence="3">Dihydrodipicolinate synthase</fullName>
    </recommendedName>
</protein>
<dbReference type="PANTHER" id="PTHR12128:SF66">
    <property type="entry name" value="4-HYDROXY-2-OXOGLUTARATE ALDOLASE, MITOCHONDRIAL"/>
    <property type="match status" value="1"/>
</dbReference>
<accession>A0A381ZSC1</accession>